<evidence type="ECO:0000313" key="1">
    <source>
        <dbReference type="Ensembl" id="ENSCSRP00000015806.1"/>
    </source>
</evidence>
<keyword evidence="2" id="KW-1185">Reference proteome</keyword>
<name>A0A8C3SNJ8_CHESE</name>
<reference evidence="1" key="1">
    <citation type="submission" date="2025-08" db="UniProtKB">
        <authorList>
            <consortium name="Ensembl"/>
        </authorList>
    </citation>
    <scope>IDENTIFICATION</scope>
</reference>
<evidence type="ECO:0000313" key="2">
    <source>
        <dbReference type="Proteomes" id="UP000694403"/>
    </source>
</evidence>
<organism evidence="1 2">
    <name type="scientific">Chelydra serpentina</name>
    <name type="common">Snapping turtle</name>
    <name type="synonym">Testudo serpentina</name>
    <dbReference type="NCBI Taxonomy" id="8475"/>
    <lineage>
        <taxon>Eukaryota</taxon>
        <taxon>Metazoa</taxon>
        <taxon>Chordata</taxon>
        <taxon>Craniata</taxon>
        <taxon>Vertebrata</taxon>
        <taxon>Euteleostomi</taxon>
        <taxon>Archelosauria</taxon>
        <taxon>Testudinata</taxon>
        <taxon>Testudines</taxon>
        <taxon>Cryptodira</taxon>
        <taxon>Durocryptodira</taxon>
        <taxon>Americhelydia</taxon>
        <taxon>Chelydroidea</taxon>
        <taxon>Chelydridae</taxon>
        <taxon>Chelydra</taxon>
    </lineage>
</organism>
<protein>
    <submittedName>
        <fullName evidence="1">Uncharacterized protein</fullName>
    </submittedName>
</protein>
<dbReference type="Proteomes" id="UP000694403">
    <property type="component" value="Unplaced"/>
</dbReference>
<accession>A0A8C3SNJ8</accession>
<reference evidence="1" key="2">
    <citation type="submission" date="2025-09" db="UniProtKB">
        <authorList>
            <consortium name="Ensembl"/>
        </authorList>
    </citation>
    <scope>IDENTIFICATION</scope>
</reference>
<sequence length="74" mass="7445">MLLVALGVFFGACYLVYLRTQHSRLVLFGEWGPGPGPSLGVGLGGWGGTRGLAPPGGSAWGAGAGHGALLYSKC</sequence>
<dbReference type="Ensembl" id="ENSCSRT00000016481.1">
    <property type="protein sequence ID" value="ENSCSRP00000015806.1"/>
    <property type="gene ID" value="ENSCSRG00000012083.1"/>
</dbReference>
<proteinExistence type="predicted"/>
<dbReference type="AlphaFoldDB" id="A0A8C3SNJ8"/>